<keyword evidence="8" id="KW-0460">Magnesium</keyword>
<dbReference type="InterPro" id="IPR047127">
    <property type="entry name" value="MutT-like"/>
</dbReference>
<evidence type="ECO:0000313" key="19">
    <source>
        <dbReference type="EMBL" id="MFD2969914.1"/>
    </source>
</evidence>
<evidence type="ECO:0000313" key="20">
    <source>
        <dbReference type="Proteomes" id="UP001597525"/>
    </source>
</evidence>
<evidence type="ECO:0000256" key="17">
    <source>
        <dbReference type="RuleBase" id="RU003476"/>
    </source>
</evidence>
<dbReference type="EC" id="3.6.1.55" evidence="12"/>
<dbReference type="Proteomes" id="UP001597525">
    <property type="component" value="Unassembled WGS sequence"/>
</dbReference>
<organism evidence="19 20">
    <name type="scientific">Sphingobacterium bambusae</name>
    <dbReference type="NCBI Taxonomy" id="662858"/>
    <lineage>
        <taxon>Bacteria</taxon>
        <taxon>Pseudomonadati</taxon>
        <taxon>Bacteroidota</taxon>
        <taxon>Sphingobacteriia</taxon>
        <taxon>Sphingobacteriales</taxon>
        <taxon>Sphingobacteriaceae</taxon>
        <taxon>Sphingobacterium</taxon>
    </lineage>
</organism>
<dbReference type="PANTHER" id="PTHR47707:SF1">
    <property type="entry name" value="NUDIX HYDROLASE FAMILY PROTEIN"/>
    <property type="match status" value="1"/>
</dbReference>
<evidence type="ECO:0000256" key="2">
    <source>
        <dbReference type="ARBA" id="ARBA00005582"/>
    </source>
</evidence>
<evidence type="ECO:0000256" key="1">
    <source>
        <dbReference type="ARBA" id="ARBA00001946"/>
    </source>
</evidence>
<gene>
    <name evidence="19" type="ORF">ACFS7Y_21170</name>
</gene>
<comment type="cofactor">
    <cofactor evidence="1">
        <name>Mg(2+)</name>
        <dbReference type="ChEBI" id="CHEBI:18420"/>
    </cofactor>
</comment>
<name>A0ABW6BND1_9SPHI</name>
<dbReference type="InterPro" id="IPR015797">
    <property type="entry name" value="NUDIX_hydrolase-like_dom_sf"/>
</dbReference>
<protein>
    <recommendedName>
        <fullName evidence="13">8-oxo-dGTP diphosphatase</fullName>
        <ecNumber evidence="12">3.6.1.55</ecNumber>
    </recommendedName>
    <alternativeName>
        <fullName evidence="16">7,8-dihydro-8-oxoguanine-triphosphatase</fullName>
    </alternativeName>
    <alternativeName>
        <fullName evidence="15">Mutator protein MutT</fullName>
    </alternativeName>
    <alternativeName>
        <fullName evidence="14">dGTP pyrophosphohydrolase</fullName>
    </alternativeName>
</protein>
<keyword evidence="5" id="KW-0479">Metal-binding</keyword>
<comment type="catalytic activity">
    <reaction evidence="10">
        <text>8-oxo-dGTP + H2O = 8-oxo-dGMP + diphosphate + H(+)</text>
        <dbReference type="Rhea" id="RHEA:31575"/>
        <dbReference type="ChEBI" id="CHEBI:15377"/>
        <dbReference type="ChEBI" id="CHEBI:15378"/>
        <dbReference type="ChEBI" id="CHEBI:33019"/>
        <dbReference type="ChEBI" id="CHEBI:63224"/>
        <dbReference type="ChEBI" id="CHEBI:77896"/>
        <dbReference type="EC" id="3.6.1.55"/>
    </reaction>
</comment>
<evidence type="ECO:0000256" key="3">
    <source>
        <dbReference type="ARBA" id="ARBA00022457"/>
    </source>
</evidence>
<evidence type="ECO:0000256" key="10">
    <source>
        <dbReference type="ARBA" id="ARBA00035861"/>
    </source>
</evidence>
<dbReference type="InterPro" id="IPR020476">
    <property type="entry name" value="Nudix_hydrolase"/>
</dbReference>
<keyword evidence="9" id="KW-0234">DNA repair</keyword>
<dbReference type="GO" id="GO:0016787">
    <property type="term" value="F:hydrolase activity"/>
    <property type="evidence" value="ECO:0007669"/>
    <property type="project" value="UniProtKB-KW"/>
</dbReference>
<evidence type="ECO:0000256" key="7">
    <source>
        <dbReference type="ARBA" id="ARBA00022801"/>
    </source>
</evidence>
<evidence type="ECO:0000256" key="15">
    <source>
        <dbReference type="ARBA" id="ARBA00041979"/>
    </source>
</evidence>
<dbReference type="SUPFAM" id="SSF55811">
    <property type="entry name" value="Nudix"/>
    <property type="match status" value="1"/>
</dbReference>
<evidence type="ECO:0000256" key="12">
    <source>
        <dbReference type="ARBA" id="ARBA00038905"/>
    </source>
</evidence>
<evidence type="ECO:0000256" key="4">
    <source>
        <dbReference type="ARBA" id="ARBA00022705"/>
    </source>
</evidence>
<accession>A0ABW6BND1</accession>
<reference evidence="20" key="1">
    <citation type="journal article" date="2019" name="Int. J. Syst. Evol. Microbiol.">
        <title>The Global Catalogue of Microorganisms (GCM) 10K type strain sequencing project: providing services to taxonomists for standard genome sequencing and annotation.</title>
        <authorList>
            <consortium name="The Broad Institute Genomics Platform"/>
            <consortium name="The Broad Institute Genome Sequencing Center for Infectious Disease"/>
            <person name="Wu L."/>
            <person name="Ma J."/>
        </authorList>
    </citation>
    <scope>NUCLEOTIDE SEQUENCE [LARGE SCALE GENOMIC DNA]</scope>
    <source>
        <strain evidence="20">KCTC 22814</strain>
    </source>
</reference>
<dbReference type="InterPro" id="IPR000086">
    <property type="entry name" value="NUDIX_hydrolase_dom"/>
</dbReference>
<comment type="catalytic activity">
    <reaction evidence="11">
        <text>8-oxo-GTP + H2O = 8-oxo-GMP + diphosphate + H(+)</text>
        <dbReference type="Rhea" id="RHEA:67616"/>
        <dbReference type="ChEBI" id="CHEBI:15377"/>
        <dbReference type="ChEBI" id="CHEBI:15378"/>
        <dbReference type="ChEBI" id="CHEBI:33019"/>
        <dbReference type="ChEBI" id="CHEBI:143553"/>
        <dbReference type="ChEBI" id="CHEBI:145694"/>
    </reaction>
</comment>
<keyword evidence="20" id="KW-1185">Reference proteome</keyword>
<dbReference type="PRINTS" id="PR00502">
    <property type="entry name" value="NUDIXFAMILY"/>
</dbReference>
<evidence type="ECO:0000256" key="5">
    <source>
        <dbReference type="ARBA" id="ARBA00022723"/>
    </source>
</evidence>
<evidence type="ECO:0000256" key="11">
    <source>
        <dbReference type="ARBA" id="ARBA00036904"/>
    </source>
</evidence>
<evidence type="ECO:0000256" key="6">
    <source>
        <dbReference type="ARBA" id="ARBA00022763"/>
    </source>
</evidence>
<comment type="similarity">
    <text evidence="2 17">Belongs to the Nudix hydrolase family.</text>
</comment>
<feature type="domain" description="Nudix hydrolase" evidence="18">
    <location>
        <begin position="1"/>
        <end position="125"/>
    </location>
</feature>
<comment type="caution">
    <text evidence="19">The sequence shown here is derived from an EMBL/GenBank/DDBJ whole genome shotgun (WGS) entry which is preliminary data.</text>
</comment>
<evidence type="ECO:0000259" key="18">
    <source>
        <dbReference type="PROSITE" id="PS51462"/>
    </source>
</evidence>
<dbReference type="EMBL" id="JBHUPB010000015">
    <property type="protein sequence ID" value="MFD2969914.1"/>
    <property type="molecule type" value="Genomic_DNA"/>
</dbReference>
<keyword evidence="7 17" id="KW-0378">Hydrolase</keyword>
<evidence type="ECO:0000256" key="13">
    <source>
        <dbReference type="ARBA" id="ARBA00040794"/>
    </source>
</evidence>
<sequence length="132" mass="14817">MIHVTCAIIQEADHVLVCQRSVAMALPLTWEFPGGKVEDGESKEECLIREIQEELGLEITVGKELSSVTHTYPTFEIKLYPFLCRAQGGSIRLAEHAQAIWVPWQTLNDFDWAEADKPIVAQFMQLCAEGIS</sequence>
<dbReference type="RefSeq" id="WP_320183400.1">
    <property type="nucleotide sequence ID" value="NZ_CP138332.1"/>
</dbReference>
<keyword evidence="6" id="KW-0227">DNA damage</keyword>
<dbReference type="PROSITE" id="PS51462">
    <property type="entry name" value="NUDIX"/>
    <property type="match status" value="1"/>
</dbReference>
<dbReference type="CDD" id="cd03425">
    <property type="entry name" value="NUDIX_MutT_NudA_like"/>
    <property type="match status" value="1"/>
</dbReference>
<dbReference type="PANTHER" id="PTHR47707">
    <property type="entry name" value="8-OXO-DGTP DIPHOSPHATASE"/>
    <property type="match status" value="1"/>
</dbReference>
<evidence type="ECO:0000256" key="8">
    <source>
        <dbReference type="ARBA" id="ARBA00022842"/>
    </source>
</evidence>
<evidence type="ECO:0000256" key="16">
    <source>
        <dbReference type="ARBA" id="ARBA00042798"/>
    </source>
</evidence>
<dbReference type="Pfam" id="PF00293">
    <property type="entry name" value="NUDIX"/>
    <property type="match status" value="1"/>
</dbReference>
<keyword evidence="4" id="KW-0235">DNA replication</keyword>
<evidence type="ECO:0000256" key="14">
    <source>
        <dbReference type="ARBA" id="ARBA00041592"/>
    </source>
</evidence>
<dbReference type="InterPro" id="IPR020084">
    <property type="entry name" value="NUDIX_hydrolase_CS"/>
</dbReference>
<proteinExistence type="inferred from homology"/>
<dbReference type="PROSITE" id="PS00893">
    <property type="entry name" value="NUDIX_BOX"/>
    <property type="match status" value="1"/>
</dbReference>
<evidence type="ECO:0000256" key="9">
    <source>
        <dbReference type="ARBA" id="ARBA00023204"/>
    </source>
</evidence>
<dbReference type="Gene3D" id="3.90.79.10">
    <property type="entry name" value="Nucleoside Triphosphate Pyrophosphohydrolase"/>
    <property type="match status" value="1"/>
</dbReference>
<keyword evidence="3" id="KW-0515">Mutator protein</keyword>